<keyword evidence="3" id="KW-1185">Reference proteome</keyword>
<reference evidence="2" key="1">
    <citation type="submission" date="2021-04" db="EMBL/GenBank/DDBJ databases">
        <authorList>
            <person name="Tunstrom K."/>
        </authorList>
    </citation>
    <scope>NUCLEOTIDE SEQUENCE</scope>
</reference>
<evidence type="ECO:0000259" key="1">
    <source>
        <dbReference type="Pfam" id="PF25273"/>
    </source>
</evidence>
<dbReference type="Pfam" id="PF25273">
    <property type="entry name" value="DUF7869"/>
    <property type="match status" value="1"/>
</dbReference>
<proteinExistence type="predicted"/>
<sequence length="225" mass="26425">MVDERRTQNEVALYCDSCAGQNKNKAMIVMLYYFMQYHASFVERLTINFLIPGHTMMPVDSVHATIEGFIQKRTIYAPSEWQTLIGNARTNPKKYETILLKNNEIKDWNSYATAFLPNKIKIQTSKLRNARFEKGDKFYLKYDYDGPEQAIEMSLILRSRQNQQAIREPKTAYTEKLPISKARYEDLKKMCEKGIIPEFYTKEYLDLPCDRNTRDALPETDEDED</sequence>
<evidence type="ECO:0000313" key="3">
    <source>
        <dbReference type="Proteomes" id="UP000691718"/>
    </source>
</evidence>
<dbReference type="PANTHER" id="PTHR10773:SF19">
    <property type="match status" value="1"/>
</dbReference>
<evidence type="ECO:0000313" key="2">
    <source>
        <dbReference type="EMBL" id="CAG4940636.1"/>
    </source>
</evidence>
<dbReference type="AlphaFoldDB" id="A0A8S3W4M5"/>
<comment type="caution">
    <text evidence="2">The sequence shown here is derived from an EMBL/GenBank/DDBJ whole genome shotgun (WGS) entry which is preliminary data.</text>
</comment>
<name>A0A8S3W4M5_PARAO</name>
<dbReference type="PANTHER" id="PTHR10773">
    <property type="entry name" value="DNA-DIRECTED RNA POLYMERASES I, II, AND III SUBUNIT RPABC2"/>
    <property type="match status" value="1"/>
</dbReference>
<organism evidence="2 3">
    <name type="scientific">Parnassius apollo</name>
    <name type="common">Apollo butterfly</name>
    <name type="synonym">Papilio apollo</name>
    <dbReference type="NCBI Taxonomy" id="110799"/>
    <lineage>
        <taxon>Eukaryota</taxon>
        <taxon>Metazoa</taxon>
        <taxon>Ecdysozoa</taxon>
        <taxon>Arthropoda</taxon>
        <taxon>Hexapoda</taxon>
        <taxon>Insecta</taxon>
        <taxon>Pterygota</taxon>
        <taxon>Neoptera</taxon>
        <taxon>Endopterygota</taxon>
        <taxon>Lepidoptera</taxon>
        <taxon>Glossata</taxon>
        <taxon>Ditrysia</taxon>
        <taxon>Papilionoidea</taxon>
        <taxon>Papilionidae</taxon>
        <taxon>Parnassiinae</taxon>
        <taxon>Parnassini</taxon>
        <taxon>Parnassius</taxon>
        <taxon>Parnassius</taxon>
    </lineage>
</organism>
<dbReference type="Proteomes" id="UP000691718">
    <property type="component" value="Unassembled WGS sequence"/>
</dbReference>
<dbReference type="OrthoDB" id="6746758at2759"/>
<feature type="domain" description="DUF7869" evidence="1">
    <location>
        <begin position="9"/>
        <end position="110"/>
    </location>
</feature>
<dbReference type="InterPro" id="IPR057191">
    <property type="entry name" value="DUF7869"/>
</dbReference>
<protein>
    <submittedName>
        <fullName evidence="2">(apollo) hypothetical protein</fullName>
    </submittedName>
</protein>
<dbReference type="EMBL" id="CAJQZP010000150">
    <property type="protein sequence ID" value="CAG4940636.1"/>
    <property type="molecule type" value="Genomic_DNA"/>
</dbReference>
<gene>
    <name evidence="2" type="ORF">PAPOLLO_LOCUS2043</name>
</gene>
<accession>A0A8S3W4M5</accession>